<comment type="similarity">
    <text evidence="6">Belongs to the HepT RNase toxin family.</text>
</comment>
<evidence type="ECO:0000256" key="3">
    <source>
        <dbReference type="ARBA" id="ARBA00022722"/>
    </source>
</evidence>
<reference evidence="7 8" key="1">
    <citation type="journal article" date="2019" name="FEMS Microbiol. Lett.">
        <title>A novel salt-tolerant genotype illuminates the sucrose gene evolution in freshwater bloom-forming cyanobacterium Microcystis aeruginosa.</title>
        <authorList>
            <person name="Tanabe Y."/>
            <person name="Yamaguchi H."/>
            <person name="Sano T."/>
            <person name="Kawachi M."/>
        </authorList>
    </citation>
    <scope>NUCLEOTIDE SEQUENCE [LARGE SCALE GENOMIC DNA]</scope>
    <source>
        <strain evidence="7 8">NIES-4325</strain>
    </source>
</reference>
<dbReference type="Pfam" id="PF01934">
    <property type="entry name" value="HepT-like"/>
    <property type="match status" value="1"/>
</dbReference>
<dbReference type="InterPro" id="IPR051813">
    <property type="entry name" value="HepT_RNase_toxin"/>
</dbReference>
<organism evidence="7 8">
    <name type="scientific">Microcystis aeruginosa NIES-4325</name>
    <dbReference type="NCBI Taxonomy" id="2569534"/>
    <lineage>
        <taxon>Bacteria</taxon>
        <taxon>Bacillati</taxon>
        <taxon>Cyanobacteriota</taxon>
        <taxon>Cyanophyceae</taxon>
        <taxon>Oscillatoriophycideae</taxon>
        <taxon>Chroococcales</taxon>
        <taxon>Microcystaceae</taxon>
        <taxon>Microcystis</taxon>
    </lineage>
</organism>
<protein>
    <recommendedName>
        <fullName evidence="9">DUF86 domain-containing protein</fullName>
    </recommendedName>
</protein>
<dbReference type="GO" id="GO:0000166">
    <property type="term" value="F:nucleotide binding"/>
    <property type="evidence" value="ECO:0007669"/>
    <property type="project" value="UniProtKB-KW"/>
</dbReference>
<keyword evidence="4" id="KW-0547">Nucleotide-binding</keyword>
<keyword evidence="5" id="KW-0378">Hydrolase</keyword>
<sequence length="88" mass="10133">MTITVSDTSTHFDKLNVKAQCKSSVSAGRVSQTTRQNLPNIAWQEIKGMRNRLVHEYDDVNINIVWDVVQSQLPSLIEELKWQIPPQR</sequence>
<accession>A0A5J4FCE1</accession>
<name>A0A5J4FCE1_MICAE</name>
<evidence type="ECO:0000256" key="5">
    <source>
        <dbReference type="ARBA" id="ARBA00022801"/>
    </source>
</evidence>
<proteinExistence type="inferred from homology"/>
<evidence type="ECO:0000256" key="4">
    <source>
        <dbReference type="ARBA" id="ARBA00022741"/>
    </source>
</evidence>
<evidence type="ECO:0000313" key="7">
    <source>
        <dbReference type="EMBL" id="GEA28851.1"/>
    </source>
</evidence>
<dbReference type="GO" id="GO:0110001">
    <property type="term" value="C:toxin-antitoxin complex"/>
    <property type="evidence" value="ECO:0007669"/>
    <property type="project" value="InterPro"/>
</dbReference>
<dbReference type="PANTHER" id="PTHR34139">
    <property type="entry name" value="UPF0331 PROTEIN MJ0127"/>
    <property type="match status" value="1"/>
</dbReference>
<dbReference type="EMBL" id="BJKP01000052">
    <property type="protein sequence ID" value="GEA28851.1"/>
    <property type="molecule type" value="Genomic_DNA"/>
</dbReference>
<keyword evidence="2" id="KW-1277">Toxin-antitoxin system</keyword>
<keyword evidence="1" id="KW-0597">Phosphoprotein</keyword>
<evidence type="ECO:0000256" key="6">
    <source>
        <dbReference type="ARBA" id="ARBA00024207"/>
    </source>
</evidence>
<gene>
    <name evidence="7" type="ORF">MiAbW_03432</name>
</gene>
<evidence type="ECO:0000313" key="8">
    <source>
        <dbReference type="Proteomes" id="UP000376575"/>
    </source>
</evidence>
<keyword evidence="3" id="KW-0540">Nuclease</keyword>
<dbReference type="InterPro" id="IPR008201">
    <property type="entry name" value="HepT-like"/>
</dbReference>
<dbReference type="GO" id="GO:0016787">
    <property type="term" value="F:hydrolase activity"/>
    <property type="evidence" value="ECO:0007669"/>
    <property type="project" value="UniProtKB-KW"/>
</dbReference>
<evidence type="ECO:0000256" key="2">
    <source>
        <dbReference type="ARBA" id="ARBA00022649"/>
    </source>
</evidence>
<dbReference type="InterPro" id="IPR037038">
    <property type="entry name" value="HepT-like_sf"/>
</dbReference>
<dbReference type="AlphaFoldDB" id="A0A5J4FCE1"/>
<evidence type="ECO:0000256" key="1">
    <source>
        <dbReference type="ARBA" id="ARBA00022553"/>
    </source>
</evidence>
<dbReference type="RefSeq" id="WP_238707339.1">
    <property type="nucleotide sequence ID" value="NZ_BJKP01000052.1"/>
</dbReference>
<evidence type="ECO:0008006" key="9">
    <source>
        <dbReference type="Google" id="ProtNLM"/>
    </source>
</evidence>
<dbReference type="Proteomes" id="UP000376575">
    <property type="component" value="Unassembled WGS sequence"/>
</dbReference>
<comment type="caution">
    <text evidence="7">The sequence shown here is derived from an EMBL/GenBank/DDBJ whole genome shotgun (WGS) entry which is preliminary data.</text>
</comment>
<dbReference type="GO" id="GO:0004540">
    <property type="term" value="F:RNA nuclease activity"/>
    <property type="evidence" value="ECO:0007669"/>
    <property type="project" value="InterPro"/>
</dbReference>
<dbReference type="Gene3D" id="1.20.120.580">
    <property type="entry name" value="bsu32300-like"/>
    <property type="match status" value="1"/>
</dbReference>
<dbReference type="PANTHER" id="PTHR34139:SF1">
    <property type="entry name" value="RNASE MJ1380-RELATED"/>
    <property type="match status" value="1"/>
</dbReference>